<dbReference type="AlphaFoldDB" id="A0A501X5A1"/>
<reference evidence="3 4" key="1">
    <citation type="submission" date="2019-06" db="EMBL/GenBank/DDBJ databases">
        <title>A novel bacterium of genus Marinomonas, isolated from coastal sand.</title>
        <authorList>
            <person name="Huang H."/>
            <person name="Mo K."/>
            <person name="Hu Y."/>
        </authorList>
    </citation>
    <scope>NUCLEOTIDE SEQUENCE [LARGE SCALE GENOMIC DNA]</scope>
    <source>
        <strain evidence="3 4">HB171799</strain>
    </source>
</reference>
<evidence type="ECO:0000259" key="2">
    <source>
        <dbReference type="PROSITE" id="PS50011"/>
    </source>
</evidence>
<gene>
    <name evidence="3" type="ORF">FJM67_01185</name>
</gene>
<dbReference type="SUPFAM" id="SSF56436">
    <property type="entry name" value="C-type lectin-like"/>
    <property type="match status" value="1"/>
</dbReference>
<dbReference type="GO" id="GO:0120147">
    <property type="term" value="F:formylglycine-generating oxidase activity"/>
    <property type="evidence" value="ECO:0007669"/>
    <property type="project" value="TreeGrafter"/>
</dbReference>
<dbReference type="InterPro" id="IPR016187">
    <property type="entry name" value="CTDL_fold"/>
</dbReference>
<organism evidence="3 4">
    <name type="scientific">Maribrevibacterium harenarium</name>
    <dbReference type="NCBI Taxonomy" id="2589817"/>
    <lineage>
        <taxon>Bacteria</taxon>
        <taxon>Pseudomonadati</taxon>
        <taxon>Pseudomonadota</taxon>
        <taxon>Gammaproteobacteria</taxon>
        <taxon>Oceanospirillales</taxon>
        <taxon>Oceanospirillaceae</taxon>
        <taxon>Maribrevibacterium</taxon>
    </lineage>
</organism>
<dbReference type="Gene3D" id="1.10.510.10">
    <property type="entry name" value="Transferase(Phosphotransferase) domain 1"/>
    <property type="match status" value="1"/>
</dbReference>
<dbReference type="EMBL" id="VFRR01000001">
    <property type="protein sequence ID" value="TPE55695.1"/>
    <property type="molecule type" value="Genomic_DNA"/>
</dbReference>
<dbReference type="PROSITE" id="PS50011">
    <property type="entry name" value="PROTEIN_KINASE_DOM"/>
    <property type="match status" value="1"/>
</dbReference>
<dbReference type="PANTHER" id="PTHR23150:SF35">
    <property type="entry name" value="BLL6746 PROTEIN"/>
    <property type="match status" value="1"/>
</dbReference>
<dbReference type="InterPro" id="IPR042095">
    <property type="entry name" value="SUMF_sf"/>
</dbReference>
<feature type="domain" description="Protein kinase" evidence="2">
    <location>
        <begin position="4"/>
        <end position="260"/>
    </location>
</feature>
<name>A0A501X5A1_9GAMM</name>
<dbReference type="Pfam" id="PF03781">
    <property type="entry name" value="FGE-sulfatase"/>
    <property type="match status" value="1"/>
</dbReference>
<dbReference type="Proteomes" id="UP000315901">
    <property type="component" value="Unassembled WGS sequence"/>
</dbReference>
<protein>
    <submittedName>
        <fullName evidence="3">Sulfatase-modifying factor protein</fullName>
    </submittedName>
</protein>
<evidence type="ECO:0000313" key="3">
    <source>
        <dbReference type="EMBL" id="TPE55695.1"/>
    </source>
</evidence>
<feature type="compositionally biased region" description="Polar residues" evidence="1">
    <location>
        <begin position="321"/>
        <end position="330"/>
    </location>
</feature>
<dbReference type="Gene3D" id="3.90.1580.10">
    <property type="entry name" value="paralog of FGE (formylglycine-generating enzyme)"/>
    <property type="match status" value="1"/>
</dbReference>
<comment type="caution">
    <text evidence="3">The sequence shown here is derived from an EMBL/GenBank/DDBJ whole genome shotgun (WGS) entry which is preliminary data.</text>
</comment>
<dbReference type="PANTHER" id="PTHR23150">
    <property type="entry name" value="SULFATASE MODIFYING FACTOR 1, 2"/>
    <property type="match status" value="1"/>
</dbReference>
<evidence type="ECO:0000256" key="1">
    <source>
        <dbReference type="SAM" id="MobiDB-lite"/>
    </source>
</evidence>
<feature type="region of interest" description="Disordered" evidence="1">
    <location>
        <begin position="311"/>
        <end position="331"/>
    </location>
</feature>
<dbReference type="OrthoDB" id="9768004at2"/>
<proteinExistence type="predicted"/>
<sequence length="586" mass="65334">MNQFYDVSKLTIGQHVGVEIDPHVLNYPLSADKSIWVADQGDRSFVLRFFRPDRGELDDFIRTARRYAAVKHPAITPSYPPFYSDLWVFALSAVCGGERLFSFLGKYPEGAPLNVILSVFDPIAKALDQVHQRDYVHGHLDLNSVHVVNGIGVMTGFGSHHWLERITEEDMDRRFMPPEYLKRKQKRTPASDRYMFMRLLVAAFAGESWLDQGSLHDLPDSLPNLSDDAWHAIRNWTRPAERHRPKSLVEVMRLLRASLFETSNKANAKPVKSRVLTAKRRRQLAKGAAYSSAAGVALLATALLWPSAEELPTNKGKKATAKSTPTQTSFDGLPQTLEEALQVGGTAPKVEKVAPATFSMGDLNGVGDDNEYPVRKVLIPKGFYFSKHEVTFAQYDHFARTTGRALPPDNGWGRGQRPVINVSWYDAKAYTAWLSDQTGAEYRLPTEIEWEYSARAGSDTAFWYGNELKPGYSVCDSCGSQWDGVSSAPVGSQVANPFGLFDMHGNVAEWVEDCYHDNYEGAPTTNQVWLSDSCSGRVLRGGSWYDIPAVGRSATRYRADAALKASNWGFRVVRVIPDSQALANSE</sequence>
<dbReference type="SUPFAM" id="SSF56112">
    <property type="entry name" value="Protein kinase-like (PK-like)"/>
    <property type="match status" value="1"/>
</dbReference>
<evidence type="ECO:0000313" key="4">
    <source>
        <dbReference type="Proteomes" id="UP000315901"/>
    </source>
</evidence>
<dbReference type="RefSeq" id="WP_140586850.1">
    <property type="nucleotide sequence ID" value="NZ_VFRR01000001.1"/>
</dbReference>
<keyword evidence="4" id="KW-1185">Reference proteome</keyword>
<dbReference type="InterPro" id="IPR005532">
    <property type="entry name" value="SUMF_dom"/>
</dbReference>
<dbReference type="InterPro" id="IPR000719">
    <property type="entry name" value="Prot_kinase_dom"/>
</dbReference>
<accession>A0A501X5A1</accession>
<dbReference type="GO" id="GO:0004672">
    <property type="term" value="F:protein kinase activity"/>
    <property type="evidence" value="ECO:0007669"/>
    <property type="project" value="InterPro"/>
</dbReference>
<dbReference type="InterPro" id="IPR011009">
    <property type="entry name" value="Kinase-like_dom_sf"/>
</dbReference>
<dbReference type="InterPro" id="IPR051043">
    <property type="entry name" value="Sulfatase_Mod_Factor_Kinase"/>
</dbReference>
<dbReference type="GO" id="GO:0005524">
    <property type="term" value="F:ATP binding"/>
    <property type="evidence" value="ECO:0007669"/>
    <property type="project" value="InterPro"/>
</dbReference>